<dbReference type="AlphaFoldDB" id="A0A4S1DTG4"/>
<keyword evidence="1" id="KW-1133">Transmembrane helix</keyword>
<evidence type="ECO:0000313" key="3">
    <source>
        <dbReference type="Proteomes" id="UP000307602"/>
    </source>
</evidence>
<organism evidence="2 3">
    <name type="scientific">Flavivirga rizhaonensis</name>
    <dbReference type="NCBI Taxonomy" id="2559571"/>
    <lineage>
        <taxon>Bacteria</taxon>
        <taxon>Pseudomonadati</taxon>
        <taxon>Bacteroidota</taxon>
        <taxon>Flavobacteriia</taxon>
        <taxon>Flavobacteriales</taxon>
        <taxon>Flavobacteriaceae</taxon>
        <taxon>Flavivirga</taxon>
    </lineage>
</organism>
<accession>A0A4S1DTG4</accession>
<name>A0A4S1DTG4_9FLAO</name>
<proteinExistence type="predicted"/>
<evidence type="ECO:0000256" key="1">
    <source>
        <dbReference type="SAM" id="Phobius"/>
    </source>
</evidence>
<keyword evidence="3" id="KW-1185">Reference proteome</keyword>
<dbReference type="EMBL" id="SRSO01000025">
    <property type="protein sequence ID" value="TGV01321.1"/>
    <property type="molecule type" value="Genomic_DNA"/>
</dbReference>
<keyword evidence="1" id="KW-0812">Transmembrane</keyword>
<dbReference type="RefSeq" id="WP_135878238.1">
    <property type="nucleotide sequence ID" value="NZ_SRSO01000025.1"/>
</dbReference>
<feature type="transmembrane region" description="Helical" evidence="1">
    <location>
        <begin position="27"/>
        <end position="49"/>
    </location>
</feature>
<sequence>MLGLLCVSIYFIARILLKRKTYAVEDIIKSLGFGFTLSLCLKIGLIGYFNECGKLEFTTEACMIIGGFALAVFAVDGLTKSIKKNDPHKK</sequence>
<comment type="caution">
    <text evidence="2">The sequence shown here is derived from an EMBL/GenBank/DDBJ whole genome shotgun (WGS) entry which is preliminary data.</text>
</comment>
<protein>
    <submittedName>
        <fullName evidence="2">Uncharacterized protein</fullName>
    </submittedName>
</protein>
<reference evidence="2 3" key="1">
    <citation type="submission" date="2019-04" db="EMBL/GenBank/DDBJ databases">
        <authorList>
            <person name="Liu A."/>
        </authorList>
    </citation>
    <scope>NUCLEOTIDE SEQUENCE [LARGE SCALE GENOMIC DNA]</scope>
    <source>
        <strain evidence="2 3">RZ03</strain>
    </source>
</reference>
<evidence type="ECO:0000313" key="2">
    <source>
        <dbReference type="EMBL" id="TGV01321.1"/>
    </source>
</evidence>
<feature type="transmembrane region" description="Helical" evidence="1">
    <location>
        <begin position="61"/>
        <end position="79"/>
    </location>
</feature>
<gene>
    <name evidence="2" type="ORF">EM932_16145</name>
</gene>
<keyword evidence="1" id="KW-0472">Membrane</keyword>
<dbReference type="Proteomes" id="UP000307602">
    <property type="component" value="Unassembled WGS sequence"/>
</dbReference>